<gene>
    <name evidence="5" type="ORF">B0T25DRAFT_177140</name>
</gene>
<evidence type="ECO:0000259" key="3">
    <source>
        <dbReference type="Pfam" id="PF24809"/>
    </source>
</evidence>
<keyword evidence="6" id="KW-1185">Reference proteome</keyword>
<dbReference type="Proteomes" id="UP001275084">
    <property type="component" value="Unassembled WGS sequence"/>
</dbReference>
<organism evidence="5 6">
    <name type="scientific">Lasiosphaeria hispida</name>
    <dbReference type="NCBI Taxonomy" id="260671"/>
    <lineage>
        <taxon>Eukaryota</taxon>
        <taxon>Fungi</taxon>
        <taxon>Dikarya</taxon>
        <taxon>Ascomycota</taxon>
        <taxon>Pezizomycotina</taxon>
        <taxon>Sordariomycetes</taxon>
        <taxon>Sordariomycetidae</taxon>
        <taxon>Sordariales</taxon>
        <taxon>Lasiosphaeriaceae</taxon>
        <taxon>Lasiosphaeria</taxon>
    </lineage>
</organism>
<evidence type="ECO:0008006" key="7">
    <source>
        <dbReference type="Google" id="ProtNLM"/>
    </source>
</evidence>
<keyword evidence="1" id="KW-0677">Repeat</keyword>
<accession>A0AAJ0HNS5</accession>
<evidence type="ECO:0000256" key="2">
    <source>
        <dbReference type="SAM" id="MobiDB-lite"/>
    </source>
</evidence>
<name>A0AAJ0HNS5_9PEZI</name>
<evidence type="ECO:0000256" key="1">
    <source>
        <dbReference type="ARBA" id="ARBA00022737"/>
    </source>
</evidence>
<evidence type="ECO:0000313" key="6">
    <source>
        <dbReference type="Proteomes" id="UP001275084"/>
    </source>
</evidence>
<comment type="caution">
    <text evidence="5">The sequence shown here is derived from an EMBL/GenBank/DDBJ whole genome shotgun (WGS) entry which is preliminary data.</text>
</comment>
<dbReference type="AlphaFoldDB" id="A0AAJ0HNS5"/>
<dbReference type="Gene3D" id="3.40.50.300">
    <property type="entry name" value="P-loop containing nucleotide triphosphate hydrolases"/>
    <property type="match status" value="1"/>
</dbReference>
<dbReference type="InterPro" id="IPR056125">
    <property type="entry name" value="DUF7708"/>
</dbReference>
<evidence type="ECO:0000313" key="5">
    <source>
        <dbReference type="EMBL" id="KAK3358143.1"/>
    </source>
</evidence>
<feature type="domain" description="Nephrocystin 3-like N-terminal" evidence="4">
    <location>
        <begin position="354"/>
        <end position="533"/>
    </location>
</feature>
<dbReference type="InterPro" id="IPR056884">
    <property type="entry name" value="NPHP3-like_N"/>
</dbReference>
<dbReference type="Pfam" id="PF24809">
    <property type="entry name" value="DUF7708"/>
    <property type="match status" value="1"/>
</dbReference>
<feature type="domain" description="DUF7708" evidence="3">
    <location>
        <begin position="88"/>
        <end position="213"/>
    </location>
</feature>
<dbReference type="EMBL" id="JAUIQD010000003">
    <property type="protein sequence ID" value="KAK3358143.1"/>
    <property type="molecule type" value="Genomic_DNA"/>
</dbReference>
<sequence>MPVGAASQAAGAIVMTQTTFEREFAIFCADLQINPKHKKKLAFVERIKANNGTSSPGEIENALEDLVRKARSTSLRKVVVRIQPTLGVIKDYAGVIDTMIQAYPFPTALIWGGLKIVFECAGRYSKQFDLIKAEVSQLTDVLWELSGFEEIHGTSLYGADAVQRVLSSSYQTLLKFWYRCTKILESPGRYIFATNTKLQGLVEELESNCQYLSRIRDGVEAHFGKELRVSISAEQVYAVAERAAASEERKKAESERQKAEFERQLAEAERRKAEEERRRAEEERKKAQKERQQMEIERRKAEDERQKAESRRVEEIENQNEKMWHQLGTRVQFIEDNELNCDAYSQGASGRHKGTCNWLFETNEFKEWAADNSTKHTFWLSGKHGAGKSFLCSSAIEQIVKTNKSKSRPYGMVFRFLTKDFYVTRNQILRHLANQLLWSLFELVPNPKALPDPLRHFLQIDVNNSAEVEKLIRVIVSELPMTYIFIDGLDEAEYADDNSRPAPARGDDVQAIIEFLIRDIAESSPTFKLWLSSQPLPEIRGYVCKPDWVGGIQELSLQTKHTERDILSYLGSAIGAPTADNSLGRIFIKAALASEVEGSFLWANTMLKDLQSQVDDDSELLKLAQEGLPTEMNKVYTTMINRLQSQQKDGLPLWKIALSLITFAKRPLRMGEVIDAVAMTRTELGHDLNPSKITSSDRILSSCKALIRHQVSDGGNPLDSVVRLSHSAVRTFLVKNSDMQNSNGRGKGYVTSQIIKDCCLRYWMQPRYRRPLERTIRSGTNRISFRTHNGQGVENHRLLNYAAKYWYQHFDSHSFSDTTFMLRRSQSELGGPRDADKLQVAEFLRSSNFQTCLQVQCLFVVRHFMQTFDQITDEATALRRTLPNWIPKLEPETHRQYVDFQSEWCHLLVPGRQSDVYGELDRCFWTALGPSNFLSGNKGRYRDFQLQAALRKEGTVCGQTCQFIKTSSDGRAVVVCSVEKQG</sequence>
<dbReference type="Pfam" id="PF24883">
    <property type="entry name" value="NPHP3_N"/>
    <property type="match status" value="1"/>
</dbReference>
<protein>
    <recommendedName>
        <fullName evidence="7">NACHT domain-containing protein</fullName>
    </recommendedName>
</protein>
<feature type="region of interest" description="Disordered" evidence="2">
    <location>
        <begin position="276"/>
        <end position="314"/>
    </location>
</feature>
<dbReference type="InterPro" id="IPR027417">
    <property type="entry name" value="P-loop_NTPase"/>
</dbReference>
<dbReference type="PANTHER" id="PTHR10039">
    <property type="entry name" value="AMELOGENIN"/>
    <property type="match status" value="1"/>
</dbReference>
<dbReference type="PANTHER" id="PTHR10039:SF14">
    <property type="entry name" value="NACHT DOMAIN-CONTAINING PROTEIN"/>
    <property type="match status" value="1"/>
</dbReference>
<reference evidence="5" key="2">
    <citation type="submission" date="2023-06" db="EMBL/GenBank/DDBJ databases">
        <authorList>
            <consortium name="Lawrence Berkeley National Laboratory"/>
            <person name="Haridas S."/>
            <person name="Hensen N."/>
            <person name="Bonometti L."/>
            <person name="Westerberg I."/>
            <person name="Brannstrom I.O."/>
            <person name="Guillou S."/>
            <person name="Cros-Aarteil S."/>
            <person name="Calhoun S."/>
            <person name="Kuo A."/>
            <person name="Mondo S."/>
            <person name="Pangilinan J."/>
            <person name="Riley R."/>
            <person name="Labutti K."/>
            <person name="Andreopoulos B."/>
            <person name="Lipzen A."/>
            <person name="Chen C."/>
            <person name="Yanf M."/>
            <person name="Daum C."/>
            <person name="Ng V."/>
            <person name="Clum A."/>
            <person name="Steindorff A."/>
            <person name="Ohm R."/>
            <person name="Martin F."/>
            <person name="Silar P."/>
            <person name="Natvig D."/>
            <person name="Lalanne C."/>
            <person name="Gautier V."/>
            <person name="Ament-Velasquez S.L."/>
            <person name="Kruys A."/>
            <person name="Hutchinson M.I."/>
            <person name="Powell A.J."/>
            <person name="Barry K."/>
            <person name="Miller A.N."/>
            <person name="Grigoriev I.V."/>
            <person name="Debuchy R."/>
            <person name="Gladieux P."/>
            <person name="Thoren M.H."/>
            <person name="Johannesson H."/>
        </authorList>
    </citation>
    <scope>NUCLEOTIDE SEQUENCE</scope>
    <source>
        <strain evidence="5">CBS 955.72</strain>
    </source>
</reference>
<evidence type="ECO:0000259" key="4">
    <source>
        <dbReference type="Pfam" id="PF24883"/>
    </source>
</evidence>
<proteinExistence type="predicted"/>
<reference evidence="5" key="1">
    <citation type="journal article" date="2023" name="Mol. Phylogenet. Evol.">
        <title>Genome-scale phylogeny and comparative genomics of the fungal order Sordariales.</title>
        <authorList>
            <person name="Hensen N."/>
            <person name="Bonometti L."/>
            <person name="Westerberg I."/>
            <person name="Brannstrom I.O."/>
            <person name="Guillou S."/>
            <person name="Cros-Aarteil S."/>
            <person name="Calhoun S."/>
            <person name="Haridas S."/>
            <person name="Kuo A."/>
            <person name="Mondo S."/>
            <person name="Pangilinan J."/>
            <person name="Riley R."/>
            <person name="LaButti K."/>
            <person name="Andreopoulos B."/>
            <person name="Lipzen A."/>
            <person name="Chen C."/>
            <person name="Yan M."/>
            <person name="Daum C."/>
            <person name="Ng V."/>
            <person name="Clum A."/>
            <person name="Steindorff A."/>
            <person name="Ohm R.A."/>
            <person name="Martin F."/>
            <person name="Silar P."/>
            <person name="Natvig D.O."/>
            <person name="Lalanne C."/>
            <person name="Gautier V."/>
            <person name="Ament-Velasquez S.L."/>
            <person name="Kruys A."/>
            <person name="Hutchinson M.I."/>
            <person name="Powell A.J."/>
            <person name="Barry K."/>
            <person name="Miller A.N."/>
            <person name="Grigoriev I.V."/>
            <person name="Debuchy R."/>
            <person name="Gladieux P."/>
            <person name="Hiltunen Thoren M."/>
            <person name="Johannesson H."/>
        </authorList>
    </citation>
    <scope>NUCLEOTIDE SEQUENCE</scope>
    <source>
        <strain evidence="5">CBS 955.72</strain>
    </source>
</reference>